<comment type="caution">
    <text evidence="1">The sequence shown here is derived from an EMBL/GenBank/DDBJ whole genome shotgun (WGS) entry which is preliminary data.</text>
</comment>
<accession>A0A438HMG8</accession>
<protein>
    <submittedName>
        <fullName evidence="1">Uncharacterized protein</fullName>
    </submittedName>
</protein>
<sequence length="200" mass="22297">MGRGCLRIGMMKFYGRSLRLGFLYQDLEQGVEAKKAECFPNKCGLEIVGLSRVVFFIWEATWRKTLWSGWVRAKGVGVGVGVGVLLCFCVASQQPCNSRGPWLYCASKICMINVLSSLTKNLLGNLITAKVHGCVAPPNFASSVLMVVDALRKHPYFMKIVKNLDTWNEKMSSELDQLLQLQRLNLFCNNLAGTKNLLDA</sequence>
<dbReference type="AlphaFoldDB" id="A0A438HMG8"/>
<reference evidence="1 2" key="1">
    <citation type="journal article" date="2018" name="PLoS Genet.">
        <title>Population sequencing reveals clonal diversity and ancestral inbreeding in the grapevine cultivar Chardonnay.</title>
        <authorList>
            <person name="Roach M.J."/>
            <person name="Johnson D.L."/>
            <person name="Bohlmann J."/>
            <person name="van Vuuren H.J."/>
            <person name="Jones S.J."/>
            <person name="Pretorius I.S."/>
            <person name="Schmidt S.A."/>
            <person name="Borneman A.R."/>
        </authorList>
    </citation>
    <scope>NUCLEOTIDE SEQUENCE [LARGE SCALE GENOMIC DNA]</scope>
    <source>
        <strain evidence="2">cv. Chardonnay</strain>
        <tissue evidence="1">Leaf</tissue>
    </source>
</reference>
<name>A0A438HMG8_VITVI</name>
<gene>
    <name evidence="1" type="ORF">CK203_037476</name>
</gene>
<evidence type="ECO:0000313" key="2">
    <source>
        <dbReference type="Proteomes" id="UP000288805"/>
    </source>
</evidence>
<organism evidence="1 2">
    <name type="scientific">Vitis vinifera</name>
    <name type="common">Grape</name>
    <dbReference type="NCBI Taxonomy" id="29760"/>
    <lineage>
        <taxon>Eukaryota</taxon>
        <taxon>Viridiplantae</taxon>
        <taxon>Streptophyta</taxon>
        <taxon>Embryophyta</taxon>
        <taxon>Tracheophyta</taxon>
        <taxon>Spermatophyta</taxon>
        <taxon>Magnoliopsida</taxon>
        <taxon>eudicotyledons</taxon>
        <taxon>Gunneridae</taxon>
        <taxon>Pentapetalae</taxon>
        <taxon>rosids</taxon>
        <taxon>Vitales</taxon>
        <taxon>Vitaceae</taxon>
        <taxon>Viteae</taxon>
        <taxon>Vitis</taxon>
    </lineage>
</organism>
<dbReference type="Proteomes" id="UP000288805">
    <property type="component" value="Unassembled WGS sequence"/>
</dbReference>
<evidence type="ECO:0000313" key="1">
    <source>
        <dbReference type="EMBL" id="RVW85599.1"/>
    </source>
</evidence>
<proteinExistence type="predicted"/>
<dbReference type="EMBL" id="QGNW01000202">
    <property type="protein sequence ID" value="RVW85599.1"/>
    <property type="molecule type" value="Genomic_DNA"/>
</dbReference>